<dbReference type="Proteomes" id="UP000277579">
    <property type="component" value="Unassembled WGS sequence"/>
</dbReference>
<dbReference type="CDD" id="cd14686">
    <property type="entry name" value="bZIP"/>
    <property type="match status" value="1"/>
</dbReference>
<dbReference type="AlphaFoldDB" id="A0A495MLK4"/>
<gene>
    <name evidence="1" type="ORF">CLV94_0797</name>
</gene>
<evidence type="ECO:0000313" key="1">
    <source>
        <dbReference type="EMBL" id="RKS25753.1"/>
    </source>
</evidence>
<organism evidence="1 2">
    <name type="scientific">Flavobacterium endophyticum</name>
    <dbReference type="NCBI Taxonomy" id="1540163"/>
    <lineage>
        <taxon>Bacteria</taxon>
        <taxon>Pseudomonadati</taxon>
        <taxon>Bacteroidota</taxon>
        <taxon>Flavobacteriia</taxon>
        <taxon>Flavobacteriales</taxon>
        <taxon>Flavobacteriaceae</taxon>
        <taxon>Flavobacterium</taxon>
    </lineage>
</organism>
<keyword evidence="2" id="KW-1185">Reference proteome</keyword>
<reference evidence="1 2" key="1">
    <citation type="submission" date="2018-10" db="EMBL/GenBank/DDBJ databases">
        <title>Genomic Encyclopedia of Archaeal and Bacterial Type Strains, Phase II (KMG-II): from individual species to whole genera.</title>
        <authorList>
            <person name="Goeker M."/>
        </authorList>
    </citation>
    <scope>NUCLEOTIDE SEQUENCE [LARGE SCALE GENOMIC DNA]</scope>
    <source>
        <strain evidence="1 2">DSM 29537</strain>
    </source>
</reference>
<proteinExistence type="predicted"/>
<comment type="caution">
    <text evidence="1">The sequence shown here is derived from an EMBL/GenBank/DDBJ whole genome shotgun (WGS) entry which is preliminary data.</text>
</comment>
<name>A0A495MLK4_9FLAO</name>
<dbReference type="EMBL" id="RBLC01000001">
    <property type="protein sequence ID" value="RKS25753.1"/>
    <property type="molecule type" value="Genomic_DNA"/>
</dbReference>
<sequence>MKEELDRLRKENEELKAKIQRLENECWFDTSDLMRIFKCSDTKIAKMRKQQQIPYEHFGGTFIYPKIHFTHMLVLKSYKNFKTSDLSHYPPSLLKDLGL</sequence>
<evidence type="ECO:0000313" key="2">
    <source>
        <dbReference type="Proteomes" id="UP000277579"/>
    </source>
</evidence>
<dbReference type="RefSeq" id="WP_121375130.1">
    <property type="nucleotide sequence ID" value="NZ_RBLC01000001.1"/>
</dbReference>
<accession>A0A495MLK4</accession>
<protein>
    <submittedName>
        <fullName evidence="1">Uncharacterized protein</fullName>
    </submittedName>
</protein>